<dbReference type="NCBIfam" id="TIGR01730">
    <property type="entry name" value="RND_mfp"/>
    <property type="match status" value="1"/>
</dbReference>
<accession>A0A0F5JJL6</accession>
<dbReference type="PANTHER" id="PTHR30469">
    <property type="entry name" value="MULTIDRUG RESISTANCE PROTEIN MDTA"/>
    <property type="match status" value="1"/>
</dbReference>
<dbReference type="Gene3D" id="2.40.30.170">
    <property type="match status" value="1"/>
</dbReference>
<dbReference type="HOGENOM" id="CLU_018816_1_2_10"/>
<dbReference type="GO" id="GO:0015562">
    <property type="term" value="F:efflux transmembrane transporter activity"/>
    <property type="evidence" value="ECO:0007669"/>
    <property type="project" value="TreeGrafter"/>
</dbReference>
<dbReference type="Gene3D" id="2.40.50.100">
    <property type="match status" value="1"/>
</dbReference>
<proteinExistence type="inferred from homology"/>
<dbReference type="Pfam" id="PF25954">
    <property type="entry name" value="Beta-barrel_RND_2"/>
    <property type="match status" value="1"/>
</dbReference>
<evidence type="ECO:0000313" key="4">
    <source>
        <dbReference type="EMBL" id="KKB57770.1"/>
    </source>
</evidence>
<dbReference type="Proteomes" id="UP000033047">
    <property type="component" value="Unassembled WGS sequence"/>
</dbReference>
<feature type="domain" description="CusB-like beta-barrel" evidence="3">
    <location>
        <begin position="213"/>
        <end position="281"/>
    </location>
</feature>
<dbReference type="Gene3D" id="2.40.420.20">
    <property type="match status" value="1"/>
</dbReference>
<dbReference type="STRING" id="927665.HMPREF1535_01217"/>
<sequence>MNMKYYNLLAILLLSGMIACSGDKKDSSEGEETVETVLPDETNEVTVMTLKATDFNHELVSNGKLSARRHVDLRFQSAEPIATIHVKNGDRVSKGQKLAELSTFRLKNKTATSKDALERAKLELQDVLIGQGYALADSAKVPPATMQLVRVKSGYDQALIQYQLAEYEERNAVLTAPFDGIVANLFAKQYNTASTSDIFCTVIDPGSLEAAFTVLESELPLIKNGDRVEVTPFALNDTKAEGRITEINPLVDENGMVQVKAAVTDRGKLFEGMNVRVSIHRSLGKQLVVPKSAVVLRSGKQVVFKLDSTRTKASWVYVHTGLENADSYTITSSEGDGLKEDDFVITSGNINLAHEAPVTIIEN</sequence>
<dbReference type="InterPro" id="IPR058792">
    <property type="entry name" value="Beta-barrel_RND_2"/>
</dbReference>
<protein>
    <submittedName>
        <fullName evidence="4">Efflux transporter, RND family, MFP subunit</fullName>
    </submittedName>
</protein>
<reference evidence="4 5" key="1">
    <citation type="submission" date="2013-04" db="EMBL/GenBank/DDBJ databases">
        <title>The Genome Sequence of Parabacteroides goldsteinii DSM 19448.</title>
        <authorList>
            <consortium name="The Broad Institute Genomics Platform"/>
            <person name="Earl A."/>
            <person name="Ward D."/>
            <person name="Feldgarden M."/>
            <person name="Gevers D."/>
            <person name="Martens E."/>
            <person name="Sakamoto M."/>
            <person name="Benno Y."/>
            <person name="Song Y."/>
            <person name="Liu C."/>
            <person name="Lee J."/>
            <person name="Bolanos M."/>
            <person name="Vaisanen M.L."/>
            <person name="Finegold S.M."/>
            <person name="Walker B."/>
            <person name="Young S."/>
            <person name="Zeng Q."/>
            <person name="Gargeya S."/>
            <person name="Fitzgerald M."/>
            <person name="Haas B."/>
            <person name="Abouelleil A."/>
            <person name="Allen A.W."/>
            <person name="Alvarado L."/>
            <person name="Arachchi H.M."/>
            <person name="Berlin A.M."/>
            <person name="Chapman S.B."/>
            <person name="Gainer-Dewar J."/>
            <person name="Goldberg J."/>
            <person name="Griggs A."/>
            <person name="Gujja S."/>
            <person name="Hansen M."/>
            <person name="Howarth C."/>
            <person name="Imamovic A."/>
            <person name="Ireland A."/>
            <person name="Larimer J."/>
            <person name="McCowan C."/>
            <person name="Murphy C."/>
            <person name="Pearson M."/>
            <person name="Poon T.W."/>
            <person name="Priest M."/>
            <person name="Roberts A."/>
            <person name="Saif S."/>
            <person name="Shea T."/>
            <person name="Sisk P."/>
            <person name="Sykes S."/>
            <person name="Wortman J."/>
            <person name="Nusbaum C."/>
            <person name="Birren B."/>
        </authorList>
    </citation>
    <scope>NUCLEOTIDE SEQUENCE [LARGE SCALE GENOMIC DNA]</scope>
    <source>
        <strain evidence="4 5">DSM 19448</strain>
    </source>
</reference>
<dbReference type="PROSITE" id="PS51257">
    <property type="entry name" value="PROKAR_LIPOPROTEIN"/>
    <property type="match status" value="1"/>
</dbReference>
<gene>
    <name evidence="4" type="ORF">HMPREF1535_01217</name>
</gene>
<keyword evidence="2" id="KW-0732">Signal</keyword>
<comment type="similarity">
    <text evidence="1">Belongs to the membrane fusion protein (MFP) (TC 8.A.1) family.</text>
</comment>
<dbReference type="InterPro" id="IPR006143">
    <property type="entry name" value="RND_pump_MFP"/>
</dbReference>
<comment type="caution">
    <text evidence="4">The sequence shown here is derived from an EMBL/GenBank/DDBJ whole genome shotgun (WGS) entry which is preliminary data.</text>
</comment>
<name>A0A0F5JJL6_9BACT</name>
<evidence type="ECO:0000259" key="3">
    <source>
        <dbReference type="Pfam" id="PF25954"/>
    </source>
</evidence>
<evidence type="ECO:0000313" key="5">
    <source>
        <dbReference type="Proteomes" id="UP000033047"/>
    </source>
</evidence>
<dbReference type="PATRIC" id="fig|927665.4.peg.1242"/>
<feature type="chain" id="PRO_5002489519" evidence="2">
    <location>
        <begin position="22"/>
        <end position="363"/>
    </location>
</feature>
<dbReference type="EMBL" id="AQHV01000008">
    <property type="protein sequence ID" value="KKB57770.1"/>
    <property type="molecule type" value="Genomic_DNA"/>
</dbReference>
<evidence type="ECO:0000256" key="1">
    <source>
        <dbReference type="ARBA" id="ARBA00009477"/>
    </source>
</evidence>
<dbReference type="GO" id="GO:1990281">
    <property type="term" value="C:efflux pump complex"/>
    <property type="evidence" value="ECO:0007669"/>
    <property type="project" value="TreeGrafter"/>
</dbReference>
<dbReference type="SUPFAM" id="SSF111369">
    <property type="entry name" value="HlyD-like secretion proteins"/>
    <property type="match status" value="1"/>
</dbReference>
<evidence type="ECO:0000256" key="2">
    <source>
        <dbReference type="SAM" id="SignalP"/>
    </source>
</evidence>
<feature type="signal peptide" evidence="2">
    <location>
        <begin position="1"/>
        <end position="21"/>
    </location>
</feature>
<dbReference type="AlphaFoldDB" id="A0A0F5JJL6"/>
<organism evidence="4 5">
    <name type="scientific">Parabacteroides goldsteinii DSM 19448 = WAL 12034</name>
    <dbReference type="NCBI Taxonomy" id="927665"/>
    <lineage>
        <taxon>Bacteria</taxon>
        <taxon>Pseudomonadati</taxon>
        <taxon>Bacteroidota</taxon>
        <taxon>Bacteroidia</taxon>
        <taxon>Bacteroidales</taxon>
        <taxon>Tannerellaceae</taxon>
        <taxon>Parabacteroides</taxon>
    </lineage>
</organism>